<keyword evidence="6" id="KW-1185">Reference proteome</keyword>
<name>A0AAC9L6P6_9PSEU</name>
<feature type="transmembrane region" description="Helical" evidence="2">
    <location>
        <begin position="222"/>
        <end position="243"/>
    </location>
</feature>
<dbReference type="CDD" id="cd08545">
    <property type="entry name" value="YcnI_like"/>
    <property type="match status" value="1"/>
</dbReference>
<feature type="compositionally biased region" description="Acidic residues" evidence="1">
    <location>
        <begin position="198"/>
        <end position="208"/>
    </location>
</feature>
<evidence type="ECO:0000256" key="1">
    <source>
        <dbReference type="SAM" id="MobiDB-lite"/>
    </source>
</evidence>
<organism evidence="5 6">
    <name type="scientific">Actinoalloteichus fjordicus</name>
    <dbReference type="NCBI Taxonomy" id="1612552"/>
    <lineage>
        <taxon>Bacteria</taxon>
        <taxon>Bacillati</taxon>
        <taxon>Actinomycetota</taxon>
        <taxon>Actinomycetes</taxon>
        <taxon>Pseudonocardiales</taxon>
        <taxon>Pseudonocardiaceae</taxon>
        <taxon>Actinoalloteichus</taxon>
    </lineage>
</organism>
<protein>
    <recommendedName>
        <fullName evidence="4">YncI copper-binding domain-containing protein</fullName>
    </recommendedName>
</protein>
<accession>A0AAC9L6P6</accession>
<feature type="domain" description="YncI copper-binding" evidence="4">
    <location>
        <begin position="31"/>
        <end position="174"/>
    </location>
</feature>
<dbReference type="EMBL" id="CP016076">
    <property type="protein sequence ID" value="APU12148.1"/>
    <property type="molecule type" value="Genomic_DNA"/>
</dbReference>
<evidence type="ECO:0000259" key="4">
    <source>
        <dbReference type="Pfam" id="PF07987"/>
    </source>
</evidence>
<gene>
    <name evidence="5" type="ORF">UA74_00240</name>
</gene>
<sequence>MSTFCTARRLGGALALAGAFGLAGAGTAFAHVTAVPDEAAQGGHATLALRVPNERPDASTVSVSVTFPAEHPLSSVRTRPQPGWTVEVERFEESAEAEQEPAVSTITWTAEDGAEIGPDQFQEFWLSLGGLPTDADQLVLPAVQTYDSGEVVSWDEPPAEDGEEPARPAPVVTLVEGDGGHGHGGDGHGVDSAVSGGEESDDHAEDTENGSASGAQDDTARLLGGGGLAVGALGVGFGIGAMLRSKRR</sequence>
<feature type="chain" id="PRO_5041923840" description="YncI copper-binding domain-containing protein" evidence="3">
    <location>
        <begin position="31"/>
        <end position="248"/>
    </location>
</feature>
<keyword evidence="3" id="KW-0732">Signal</keyword>
<keyword evidence="2" id="KW-1133">Transmembrane helix</keyword>
<dbReference type="Gene3D" id="2.60.40.2230">
    <property type="entry name" value="Uncharacterised protein YcnI-like PF07987, DUF1775"/>
    <property type="match status" value="1"/>
</dbReference>
<keyword evidence="2" id="KW-0472">Membrane</keyword>
<keyword evidence="2" id="KW-0812">Transmembrane</keyword>
<dbReference type="Pfam" id="PF07987">
    <property type="entry name" value="DUF1775"/>
    <property type="match status" value="1"/>
</dbReference>
<evidence type="ECO:0000313" key="6">
    <source>
        <dbReference type="Proteomes" id="UP000185511"/>
    </source>
</evidence>
<evidence type="ECO:0000256" key="2">
    <source>
        <dbReference type="SAM" id="Phobius"/>
    </source>
</evidence>
<reference evidence="6" key="1">
    <citation type="submission" date="2016-06" db="EMBL/GenBank/DDBJ databases">
        <title>Complete genome sequence of Actinoalloteichus fjordicus DSM 46855 (=ADI127-17), type strain of the new species Actinoalloteichus fjordicus.</title>
        <authorList>
            <person name="Ruckert C."/>
            <person name="Nouioui I."/>
            <person name="Willmese J."/>
            <person name="van Wezel G."/>
            <person name="Klenk H.-P."/>
            <person name="Kalinowski J."/>
            <person name="Zotchev S.B."/>
        </authorList>
    </citation>
    <scope>NUCLEOTIDE SEQUENCE [LARGE SCALE GENOMIC DNA]</scope>
    <source>
        <strain evidence="6">ADI127-7</strain>
    </source>
</reference>
<dbReference type="InterPro" id="IPR012533">
    <property type="entry name" value="YcnI-copper_dom"/>
</dbReference>
<feature type="compositionally biased region" description="Basic and acidic residues" evidence="1">
    <location>
        <begin position="178"/>
        <end position="189"/>
    </location>
</feature>
<dbReference type="AlphaFoldDB" id="A0AAC9L6P6"/>
<dbReference type="InterPro" id="IPR038507">
    <property type="entry name" value="YcnI-like_sf"/>
</dbReference>
<dbReference type="KEGG" id="acad:UA74_00240"/>
<evidence type="ECO:0000256" key="3">
    <source>
        <dbReference type="SAM" id="SignalP"/>
    </source>
</evidence>
<proteinExistence type="predicted"/>
<dbReference type="Proteomes" id="UP000185511">
    <property type="component" value="Chromosome"/>
</dbReference>
<feature type="signal peptide" evidence="3">
    <location>
        <begin position="1"/>
        <end position="30"/>
    </location>
</feature>
<evidence type="ECO:0000313" key="5">
    <source>
        <dbReference type="EMBL" id="APU12148.1"/>
    </source>
</evidence>
<feature type="region of interest" description="Disordered" evidence="1">
    <location>
        <begin position="172"/>
        <end position="219"/>
    </location>
</feature>